<dbReference type="GO" id="GO:0005524">
    <property type="term" value="F:ATP binding"/>
    <property type="evidence" value="ECO:0007669"/>
    <property type="project" value="UniProtKB-KW"/>
</dbReference>
<dbReference type="PANTHER" id="PTHR43776:SF7">
    <property type="entry name" value="D,D-DIPEPTIDE TRANSPORT ATP-BINDING PROTEIN DDPF-RELATED"/>
    <property type="match status" value="1"/>
</dbReference>
<evidence type="ECO:0000256" key="3">
    <source>
        <dbReference type="ARBA" id="ARBA00022741"/>
    </source>
</evidence>
<dbReference type="PANTHER" id="PTHR43776">
    <property type="entry name" value="TRANSPORT ATP-BINDING PROTEIN"/>
    <property type="match status" value="1"/>
</dbReference>
<keyword evidence="2" id="KW-0813">Transport</keyword>
<comment type="similarity">
    <text evidence="1">Belongs to the ABC transporter superfamily.</text>
</comment>
<dbReference type="AlphaFoldDB" id="A0A840HTC5"/>
<dbReference type="InterPro" id="IPR017871">
    <property type="entry name" value="ABC_transporter-like_CS"/>
</dbReference>
<evidence type="ECO:0000313" key="7">
    <source>
        <dbReference type="Proteomes" id="UP000575068"/>
    </source>
</evidence>
<sequence length="523" mass="55543">MSLYEVRDLAVEISGTRLVTGLSFTVAPGECIALVGASGSGKSLSCMTPFGLSPGAAHGSALLEGEQLVGASEKELRRLRSRKVGFVFQQPLTALTPHLSVGRQLTEAAMQAGADRPSRKALAAMLDRVGLSRPDERLDQYPHRLSGGERQRVLIAAAIAHRPRLLVADEPTSALDSVLRADIMALLDRLRKEEGVGLLLVSHDLGSVAAHADQLVVMEAGRAVEGGAARQVIEHPVETYTKRLLAATPRLDEPAPDLSPTGAPVLQARDLSVGFRRPGWRRGRIQAVDGVNLTIHKGEALALVGGSGSGKSTLARAIGGLGPLDKGSLSWKGQPLASSRHRSLAERRFIQPVFQDPLASLDPHWKVADIIAEPLRHLRPDLLPGERTAKVETVLTRVGLDAAIAGRLPRSLSGGQAQRVAIARALAAEPDMLLLDEATSALDVLSSGEILALLAQLQREAGLSLLFVTHDLAAARRLCHRIAVMEAGRIVEEGILADVIGRPAHAVTQGLVRAASWNMPNGH</sequence>
<keyword evidence="4 6" id="KW-0067">ATP-binding</keyword>
<evidence type="ECO:0000256" key="4">
    <source>
        <dbReference type="ARBA" id="ARBA00022840"/>
    </source>
</evidence>
<dbReference type="PROSITE" id="PS50893">
    <property type="entry name" value="ABC_TRANSPORTER_2"/>
    <property type="match status" value="2"/>
</dbReference>
<dbReference type="CDD" id="cd03257">
    <property type="entry name" value="ABC_NikE_OppD_transporters"/>
    <property type="match status" value="2"/>
</dbReference>
<keyword evidence="3" id="KW-0547">Nucleotide-binding</keyword>
<name>A0A840HTC5_9SPHN</name>
<dbReference type="InterPro" id="IPR003439">
    <property type="entry name" value="ABC_transporter-like_ATP-bd"/>
</dbReference>
<feature type="domain" description="ABC transporter" evidence="5">
    <location>
        <begin position="4"/>
        <end position="245"/>
    </location>
</feature>
<dbReference type="InterPro" id="IPR050319">
    <property type="entry name" value="ABC_transp_ATP-bind"/>
</dbReference>
<proteinExistence type="inferred from homology"/>
<feature type="domain" description="ABC transporter" evidence="5">
    <location>
        <begin position="266"/>
        <end position="512"/>
    </location>
</feature>
<dbReference type="InterPro" id="IPR003593">
    <property type="entry name" value="AAA+_ATPase"/>
</dbReference>
<keyword evidence="7" id="KW-1185">Reference proteome</keyword>
<gene>
    <name evidence="6" type="ORF">HNQ99_001101</name>
</gene>
<reference evidence="6 7" key="1">
    <citation type="submission" date="2020-08" db="EMBL/GenBank/DDBJ databases">
        <title>Genomic Encyclopedia of Type Strains, Phase IV (KMG-IV): sequencing the most valuable type-strain genomes for metagenomic binning, comparative biology and taxonomic classification.</title>
        <authorList>
            <person name="Goeker M."/>
        </authorList>
    </citation>
    <scope>NUCLEOTIDE SEQUENCE [LARGE SCALE GENOMIC DNA]</scope>
    <source>
        <strain evidence="6 7">DSM 7465</strain>
    </source>
</reference>
<organism evidence="6 7">
    <name type="scientific">Rhizorhapis suberifaciens</name>
    <name type="common">corky root of lettuce</name>
    <dbReference type="NCBI Taxonomy" id="13656"/>
    <lineage>
        <taxon>Bacteria</taxon>
        <taxon>Pseudomonadati</taxon>
        <taxon>Pseudomonadota</taxon>
        <taxon>Alphaproteobacteria</taxon>
        <taxon>Sphingomonadales</taxon>
        <taxon>Sphingomonadaceae</taxon>
        <taxon>Rhizorhapis</taxon>
    </lineage>
</organism>
<dbReference type="Proteomes" id="UP000575068">
    <property type="component" value="Unassembled WGS sequence"/>
</dbReference>
<dbReference type="GO" id="GO:0016887">
    <property type="term" value="F:ATP hydrolysis activity"/>
    <property type="evidence" value="ECO:0007669"/>
    <property type="project" value="InterPro"/>
</dbReference>
<dbReference type="RefSeq" id="WP_184474630.1">
    <property type="nucleotide sequence ID" value="NZ_JACHOV010000003.1"/>
</dbReference>
<evidence type="ECO:0000256" key="2">
    <source>
        <dbReference type="ARBA" id="ARBA00022448"/>
    </source>
</evidence>
<dbReference type="Pfam" id="PF00005">
    <property type="entry name" value="ABC_tran"/>
    <property type="match status" value="2"/>
</dbReference>
<dbReference type="NCBIfam" id="NF007739">
    <property type="entry name" value="PRK10419.1"/>
    <property type="match status" value="2"/>
</dbReference>
<dbReference type="PROSITE" id="PS00211">
    <property type="entry name" value="ABC_TRANSPORTER_1"/>
    <property type="match status" value="2"/>
</dbReference>
<evidence type="ECO:0000313" key="6">
    <source>
        <dbReference type="EMBL" id="MBB4640808.1"/>
    </source>
</evidence>
<comment type="caution">
    <text evidence="6">The sequence shown here is derived from an EMBL/GenBank/DDBJ whole genome shotgun (WGS) entry which is preliminary data.</text>
</comment>
<evidence type="ECO:0000259" key="5">
    <source>
        <dbReference type="PROSITE" id="PS50893"/>
    </source>
</evidence>
<evidence type="ECO:0000256" key="1">
    <source>
        <dbReference type="ARBA" id="ARBA00005417"/>
    </source>
</evidence>
<dbReference type="InterPro" id="IPR027417">
    <property type="entry name" value="P-loop_NTPase"/>
</dbReference>
<accession>A0A840HTC5</accession>
<dbReference type="SMART" id="SM00382">
    <property type="entry name" value="AAA"/>
    <property type="match status" value="2"/>
</dbReference>
<dbReference type="GO" id="GO:0055085">
    <property type="term" value="P:transmembrane transport"/>
    <property type="evidence" value="ECO:0007669"/>
    <property type="project" value="UniProtKB-ARBA"/>
</dbReference>
<dbReference type="EMBL" id="JACHOV010000003">
    <property type="protein sequence ID" value="MBB4640808.1"/>
    <property type="molecule type" value="Genomic_DNA"/>
</dbReference>
<dbReference type="Gene3D" id="3.40.50.300">
    <property type="entry name" value="P-loop containing nucleotide triphosphate hydrolases"/>
    <property type="match status" value="2"/>
</dbReference>
<protein>
    <submittedName>
        <fullName evidence="6">Peptide/nickel transport system ATP-binding protein</fullName>
    </submittedName>
</protein>
<dbReference type="SUPFAM" id="SSF52540">
    <property type="entry name" value="P-loop containing nucleoside triphosphate hydrolases"/>
    <property type="match status" value="2"/>
</dbReference>